<dbReference type="Gene3D" id="1.10.4080.10">
    <property type="entry name" value="ADP-ribosylation/Crystallin J1"/>
    <property type="match status" value="1"/>
</dbReference>
<evidence type="ECO:0000313" key="3">
    <source>
        <dbReference type="Proteomes" id="UP000435649"/>
    </source>
</evidence>
<reference evidence="2 3" key="1">
    <citation type="submission" date="2019-08" db="EMBL/GenBank/DDBJ databases">
        <title>In-depth cultivation of the pig gut microbiome towards novel bacterial diversity and tailored functional studies.</title>
        <authorList>
            <person name="Wylensek D."/>
            <person name="Hitch T.C.A."/>
            <person name="Clavel T."/>
        </authorList>
    </citation>
    <scope>NUCLEOTIDE SEQUENCE [LARGE SCALE GENOMIC DNA]</scope>
    <source>
        <strain evidence="2 3">BBE-744-WT-12</strain>
    </source>
</reference>
<evidence type="ECO:0000256" key="1">
    <source>
        <dbReference type="PIRSR" id="PIRSR605502-1"/>
    </source>
</evidence>
<dbReference type="GO" id="GO:0016787">
    <property type="term" value="F:hydrolase activity"/>
    <property type="evidence" value="ECO:0007669"/>
    <property type="project" value="UniProtKB-KW"/>
</dbReference>
<proteinExistence type="predicted"/>
<organism evidence="2 3">
    <name type="scientific">Victivallis lenta</name>
    <dbReference type="NCBI Taxonomy" id="2606640"/>
    <lineage>
        <taxon>Bacteria</taxon>
        <taxon>Pseudomonadati</taxon>
        <taxon>Lentisphaerota</taxon>
        <taxon>Lentisphaeria</taxon>
        <taxon>Victivallales</taxon>
        <taxon>Victivallaceae</taxon>
        <taxon>Victivallis</taxon>
    </lineage>
</organism>
<dbReference type="AlphaFoldDB" id="A0A844G8G6"/>
<feature type="binding site" evidence="1">
    <location>
        <position position="262"/>
    </location>
    <ligand>
        <name>Mg(2+)</name>
        <dbReference type="ChEBI" id="CHEBI:18420"/>
        <label>1</label>
    </ligand>
</feature>
<keyword evidence="1" id="KW-0460">Magnesium</keyword>
<dbReference type="Proteomes" id="UP000435649">
    <property type="component" value="Unassembled WGS sequence"/>
</dbReference>
<dbReference type="Pfam" id="PF03747">
    <property type="entry name" value="ADP_ribosyl_GH"/>
    <property type="match status" value="1"/>
</dbReference>
<comment type="cofactor">
    <cofactor evidence="1">
        <name>Mg(2+)</name>
        <dbReference type="ChEBI" id="CHEBI:18420"/>
    </cofactor>
    <text evidence="1">Binds 2 magnesium ions per subunit.</text>
</comment>
<dbReference type="GO" id="GO:0046872">
    <property type="term" value="F:metal ion binding"/>
    <property type="evidence" value="ECO:0007669"/>
    <property type="project" value="UniProtKB-KW"/>
</dbReference>
<dbReference type="InterPro" id="IPR005502">
    <property type="entry name" value="Ribosyl_crysJ1"/>
</dbReference>
<dbReference type="SUPFAM" id="SSF101478">
    <property type="entry name" value="ADP-ribosylglycohydrolase"/>
    <property type="match status" value="1"/>
</dbReference>
<accession>A0A844G8G6</accession>
<dbReference type="EMBL" id="VUNS01000032">
    <property type="protein sequence ID" value="MST99234.1"/>
    <property type="molecule type" value="Genomic_DNA"/>
</dbReference>
<dbReference type="InterPro" id="IPR036705">
    <property type="entry name" value="Ribosyl_crysJ1_sf"/>
</dbReference>
<sequence>MQAMNEELYQQKLMACWHGKNIGGTLGGPYEGFPQINHLTFYDPVPQEAMPNDDLELQAMYVAALLKMEKPAADREVLAGIWEKHMNFHVDEYAVAMRNLSLGIRPPFSGSFDNHFTCGMGAAIRSELWACLAPGDAERAAAWAYEDACIDHDGDGVWAEVFFAVMEALAFRESDVRVLIRAGLEHIPAESILAQGISAAVELWDQSRDWVTARNALFERFANECKSDVRINVPFTVLALLAGNGDFGRTICTAVNCGMDTDCTAATAGALLGLLKPDCISDEWLAPVGDKMVVRSSAISGIACADTIQEFSGQIGELRRRISAPAARSAAEAPDFDAYRIAGEVAFQHNLAWYRVCPAELSWETRQFLPINGRLEVPEEYRGDGGQVVLRFRFNIEREGEYTIMFNSPTSNQVYLDQEQQELHDDRDMLFGRQRTMTDAPRPGDGQFACLERMLIFSPTLFGAPLNQYKRFVRLSPGRHTLIIALEPVKCEKEIYWGMAVGQGSPEMIIPKAFHNEAFR</sequence>
<name>A0A844G8G6_9BACT</name>
<comment type="caution">
    <text evidence="2">The sequence shown here is derived from an EMBL/GenBank/DDBJ whole genome shotgun (WGS) entry which is preliminary data.</text>
</comment>
<keyword evidence="2" id="KW-0378">Hydrolase</keyword>
<keyword evidence="1" id="KW-0479">Metal-binding</keyword>
<gene>
    <name evidence="2" type="ORF">FYJ85_19585</name>
</gene>
<protein>
    <submittedName>
        <fullName evidence="2">ADP-ribosylglycohydrolase family protein</fullName>
    </submittedName>
</protein>
<feature type="binding site" evidence="1">
    <location>
        <position position="260"/>
    </location>
    <ligand>
        <name>Mg(2+)</name>
        <dbReference type="ChEBI" id="CHEBI:18420"/>
        <label>1</label>
    </ligand>
</feature>
<keyword evidence="3" id="KW-1185">Reference proteome</keyword>
<evidence type="ECO:0000313" key="2">
    <source>
        <dbReference type="EMBL" id="MST99234.1"/>
    </source>
</evidence>